<dbReference type="EMBL" id="QLLG01000008">
    <property type="protein sequence ID" value="RMX70018.1"/>
    <property type="molecule type" value="Genomic_DNA"/>
</dbReference>
<proteinExistence type="predicted"/>
<gene>
    <name evidence="2" type="ORF">DD238_000714</name>
</gene>
<protein>
    <recommendedName>
        <fullName evidence="4">hAT-like transposase RNase-H fold domain-containing protein</fullName>
    </recommendedName>
</protein>
<evidence type="ECO:0000256" key="1">
    <source>
        <dbReference type="SAM" id="MobiDB-lite"/>
    </source>
</evidence>
<dbReference type="SUPFAM" id="SSF53098">
    <property type="entry name" value="Ribonuclease H-like"/>
    <property type="match status" value="1"/>
</dbReference>
<dbReference type="VEuPathDB" id="FungiDB:DD237_001029"/>
<name>A0A3M6VT58_9STRA</name>
<comment type="caution">
    <text evidence="2">The sequence shown here is derived from an EMBL/GenBank/DDBJ whole genome shotgun (WGS) entry which is preliminary data.</text>
</comment>
<feature type="region of interest" description="Disordered" evidence="1">
    <location>
        <begin position="147"/>
        <end position="184"/>
    </location>
</feature>
<organism evidence="2 3">
    <name type="scientific">Peronospora effusa</name>
    <dbReference type="NCBI Taxonomy" id="542832"/>
    <lineage>
        <taxon>Eukaryota</taxon>
        <taxon>Sar</taxon>
        <taxon>Stramenopiles</taxon>
        <taxon>Oomycota</taxon>
        <taxon>Peronosporomycetes</taxon>
        <taxon>Peronosporales</taxon>
        <taxon>Peronosporaceae</taxon>
        <taxon>Peronospora</taxon>
    </lineage>
</organism>
<evidence type="ECO:0000313" key="2">
    <source>
        <dbReference type="EMBL" id="RMX70018.1"/>
    </source>
</evidence>
<evidence type="ECO:0008006" key="4">
    <source>
        <dbReference type="Google" id="ProtNLM"/>
    </source>
</evidence>
<dbReference type="Proteomes" id="UP000282087">
    <property type="component" value="Unassembled WGS sequence"/>
</dbReference>
<dbReference type="InterPro" id="IPR012337">
    <property type="entry name" value="RNaseH-like_sf"/>
</dbReference>
<reference evidence="2 3" key="1">
    <citation type="submission" date="2018-06" db="EMBL/GenBank/DDBJ databases">
        <title>Comparative genomics of downy mildews reveals potential adaptations to biotrophy.</title>
        <authorList>
            <person name="Fletcher K."/>
            <person name="Klosterman S.J."/>
            <person name="Derevnina L."/>
            <person name="Martin F."/>
            <person name="Koike S."/>
            <person name="Reyes Chin-Wo S."/>
            <person name="Mou B."/>
            <person name="Michelmore R."/>
        </authorList>
    </citation>
    <scope>NUCLEOTIDE SEQUENCE [LARGE SCALE GENOMIC DNA]</scope>
    <source>
        <strain evidence="2 3">R14</strain>
    </source>
</reference>
<evidence type="ECO:0000313" key="3">
    <source>
        <dbReference type="Proteomes" id="UP000282087"/>
    </source>
</evidence>
<keyword evidence="3" id="KW-1185">Reference proteome</keyword>
<dbReference type="AlphaFoldDB" id="A0A3M6VT58"/>
<sequence length="184" mass="21855">MTATMDNFEQYHLDNKEWIKLEQVNRFLEPLEWATKIVCDDKYPTLSVVVPVYSYLWKSVDRIFREYDARHLEPVSRAMHKKLEKYVNKAFKQESNYFATILDPKFNIKWFRDSATWPRHFWTLGYTPEAIELRFGNEATKFQVQVENEDGDDPEFGGSPIADSQPLDPMDRLFSSATEREEVR</sequence>
<accession>A0A3M6VT58</accession>